<name>A0A4W5KKB7_9TELE</name>
<dbReference type="Ensembl" id="ENSHHUT00000012800.1">
    <property type="protein sequence ID" value="ENSHHUP00000012411.1"/>
    <property type="gene ID" value="ENSHHUG00000007489.1"/>
</dbReference>
<feature type="compositionally biased region" description="Polar residues" evidence="1">
    <location>
        <begin position="28"/>
        <end position="50"/>
    </location>
</feature>
<evidence type="ECO:0008006" key="4">
    <source>
        <dbReference type="Google" id="ProtNLM"/>
    </source>
</evidence>
<proteinExistence type="predicted"/>
<dbReference type="Gene3D" id="3.30.710.10">
    <property type="entry name" value="Potassium Channel Kv1.1, Chain A"/>
    <property type="match status" value="1"/>
</dbReference>
<protein>
    <recommendedName>
        <fullName evidence="4">BTB domain-containing protein</fullName>
    </recommendedName>
</protein>
<dbReference type="PANTHER" id="PTHR21541:SF3">
    <property type="entry name" value="STRUCTURE-SPECIFIC ENDONUCLEASE SUBUNIT SLX4"/>
    <property type="match status" value="1"/>
</dbReference>
<dbReference type="SUPFAM" id="SSF54695">
    <property type="entry name" value="POZ domain"/>
    <property type="match status" value="1"/>
</dbReference>
<dbReference type="Proteomes" id="UP000314982">
    <property type="component" value="Unassembled WGS sequence"/>
</dbReference>
<feature type="region of interest" description="Disordered" evidence="1">
    <location>
        <begin position="28"/>
        <end position="54"/>
    </location>
</feature>
<dbReference type="PANTHER" id="PTHR21541">
    <property type="entry name" value="BTB POZ DOMAIN CONTAINING 12"/>
    <property type="match status" value="1"/>
</dbReference>
<feature type="region of interest" description="Disordered" evidence="1">
    <location>
        <begin position="123"/>
        <end position="145"/>
    </location>
</feature>
<reference evidence="3" key="1">
    <citation type="submission" date="2018-06" db="EMBL/GenBank/DDBJ databases">
        <title>Genome assembly of Danube salmon.</title>
        <authorList>
            <person name="Macqueen D.J."/>
            <person name="Gundappa M.K."/>
        </authorList>
    </citation>
    <scope>NUCLEOTIDE SEQUENCE [LARGE SCALE GENOMIC DNA]</scope>
</reference>
<accession>A0A4W5KKB7</accession>
<dbReference type="GO" id="GO:0000712">
    <property type="term" value="P:resolution of meiotic recombination intermediates"/>
    <property type="evidence" value="ECO:0007669"/>
    <property type="project" value="TreeGrafter"/>
</dbReference>
<evidence type="ECO:0000313" key="2">
    <source>
        <dbReference type="Ensembl" id="ENSHHUP00000012411.1"/>
    </source>
</evidence>
<keyword evidence="3" id="KW-1185">Reference proteome</keyword>
<evidence type="ECO:0000256" key="1">
    <source>
        <dbReference type="SAM" id="MobiDB-lite"/>
    </source>
</evidence>
<dbReference type="InterPro" id="IPR011333">
    <property type="entry name" value="SKP1/BTB/POZ_sf"/>
</dbReference>
<dbReference type="GO" id="GO:0033557">
    <property type="term" value="C:Slx1-Slx4 complex"/>
    <property type="evidence" value="ECO:0007669"/>
    <property type="project" value="TreeGrafter"/>
</dbReference>
<dbReference type="STRING" id="62062.ENSHHUP00000012411"/>
<sequence>MVSPTKAMPVSSTNLSIIEGISMTKQPIPSYQRPVSSTQEAPSSLPSTPGTGHLPVGSQTLCDLMELAEEGMTLTQWGYSTPRPTRDKENTATDFHPSGFVPESTDEPPDLCLSGFIPESIRNTKSHQMRSVPRSRDTDRSNQKSVALSRLASDLTSMVNNPQFSDVQLQVDSGEVYFTHSFMLYARCPLLAQMVSARVDFA</sequence>
<reference evidence="2" key="2">
    <citation type="submission" date="2025-08" db="UniProtKB">
        <authorList>
            <consortium name="Ensembl"/>
        </authorList>
    </citation>
    <scope>IDENTIFICATION</scope>
</reference>
<reference evidence="2" key="3">
    <citation type="submission" date="2025-09" db="UniProtKB">
        <authorList>
            <consortium name="Ensembl"/>
        </authorList>
    </citation>
    <scope>IDENTIFICATION</scope>
</reference>
<dbReference type="AlphaFoldDB" id="A0A4W5KKB7"/>
<evidence type="ECO:0000313" key="3">
    <source>
        <dbReference type="Proteomes" id="UP000314982"/>
    </source>
</evidence>
<organism evidence="2 3">
    <name type="scientific">Hucho hucho</name>
    <name type="common">huchen</name>
    <dbReference type="NCBI Taxonomy" id="62062"/>
    <lineage>
        <taxon>Eukaryota</taxon>
        <taxon>Metazoa</taxon>
        <taxon>Chordata</taxon>
        <taxon>Craniata</taxon>
        <taxon>Vertebrata</taxon>
        <taxon>Euteleostomi</taxon>
        <taxon>Actinopterygii</taxon>
        <taxon>Neopterygii</taxon>
        <taxon>Teleostei</taxon>
        <taxon>Protacanthopterygii</taxon>
        <taxon>Salmoniformes</taxon>
        <taxon>Salmonidae</taxon>
        <taxon>Salmoninae</taxon>
        <taxon>Hucho</taxon>
    </lineage>
</organism>